<dbReference type="GO" id="GO:0005829">
    <property type="term" value="C:cytosol"/>
    <property type="evidence" value="ECO:0007669"/>
    <property type="project" value="TreeGrafter"/>
</dbReference>
<feature type="binding site" evidence="9">
    <location>
        <position position="16"/>
    </location>
    <ligand>
        <name>ADP</name>
        <dbReference type="ChEBI" id="CHEBI:456216"/>
    </ligand>
</feature>
<feature type="binding site" evidence="9">
    <location>
        <position position="83"/>
    </location>
    <ligand>
        <name>sn-glycerol 3-phosphate</name>
        <dbReference type="ChEBI" id="CHEBI:57597"/>
    </ligand>
</feature>
<dbReference type="EMBL" id="JACIJG010000006">
    <property type="protein sequence ID" value="MBB5702006.1"/>
    <property type="molecule type" value="Genomic_DNA"/>
</dbReference>
<dbReference type="SUPFAM" id="SSF53067">
    <property type="entry name" value="Actin-like ATPase domain"/>
    <property type="match status" value="2"/>
</dbReference>
<feature type="binding site" evidence="9">
    <location>
        <position position="82"/>
    </location>
    <ligand>
        <name>glycerol</name>
        <dbReference type="ChEBI" id="CHEBI:17754"/>
    </ligand>
</feature>
<dbReference type="PROSITE" id="PS00933">
    <property type="entry name" value="FGGY_KINASES_1"/>
    <property type="match status" value="1"/>
</dbReference>
<feature type="binding site" evidence="9">
    <location>
        <position position="134"/>
    </location>
    <ligand>
        <name>glycerol</name>
        <dbReference type="ChEBI" id="CHEBI:17754"/>
    </ligand>
</feature>
<dbReference type="InterPro" id="IPR000577">
    <property type="entry name" value="Carb_kinase_FGGY"/>
</dbReference>
<evidence type="ECO:0000256" key="3">
    <source>
        <dbReference type="ARBA" id="ARBA00022679"/>
    </source>
</evidence>
<gene>
    <name evidence="9" type="primary">glpK</name>
    <name evidence="13" type="ORF">FHS76_001881</name>
</gene>
<comment type="catalytic activity">
    <reaction evidence="8 9">
        <text>glycerol + ATP = sn-glycerol 3-phosphate + ADP + H(+)</text>
        <dbReference type="Rhea" id="RHEA:21644"/>
        <dbReference type="ChEBI" id="CHEBI:15378"/>
        <dbReference type="ChEBI" id="CHEBI:17754"/>
        <dbReference type="ChEBI" id="CHEBI:30616"/>
        <dbReference type="ChEBI" id="CHEBI:57597"/>
        <dbReference type="ChEBI" id="CHEBI:456216"/>
        <dbReference type="EC" id="2.7.1.30"/>
    </reaction>
</comment>
<feature type="binding site" evidence="9">
    <location>
        <position position="12"/>
    </location>
    <ligand>
        <name>sn-glycerol 3-phosphate</name>
        <dbReference type="ChEBI" id="CHEBI:57597"/>
    </ligand>
</feature>
<dbReference type="GO" id="GO:0005524">
    <property type="term" value="F:ATP binding"/>
    <property type="evidence" value="ECO:0007669"/>
    <property type="project" value="UniProtKB-UniRule"/>
</dbReference>
<feature type="binding site" evidence="9">
    <location>
        <position position="308"/>
    </location>
    <ligand>
        <name>ATP</name>
        <dbReference type="ChEBI" id="CHEBI:30616"/>
    </ligand>
</feature>
<feature type="binding site" evidence="9">
    <location>
        <position position="12"/>
    </location>
    <ligand>
        <name>ADP</name>
        <dbReference type="ChEBI" id="CHEBI:456216"/>
    </ligand>
</feature>
<feature type="binding site" evidence="9">
    <location>
        <position position="82"/>
    </location>
    <ligand>
        <name>sn-glycerol 3-phosphate</name>
        <dbReference type="ChEBI" id="CHEBI:57597"/>
    </ligand>
</feature>
<dbReference type="InterPro" id="IPR043129">
    <property type="entry name" value="ATPase_NBD"/>
</dbReference>
<feature type="domain" description="Carbohydrate kinase FGGY N-terminal" evidence="11">
    <location>
        <begin position="4"/>
        <end position="250"/>
    </location>
</feature>
<dbReference type="RefSeq" id="WP_183651098.1">
    <property type="nucleotide sequence ID" value="NZ_JACIJG010000006.1"/>
</dbReference>
<keyword evidence="6 9" id="KW-0319">Glycerol metabolism</keyword>
<comment type="function">
    <text evidence="9">Key enzyme in the regulation of glycerol uptake and metabolism. Catalyzes the phosphorylation of glycerol to yield sn-glycerol 3-phosphate.</text>
</comment>
<evidence type="ECO:0000313" key="14">
    <source>
        <dbReference type="Proteomes" id="UP000555546"/>
    </source>
</evidence>
<dbReference type="FunFam" id="3.30.420.40:FF:000008">
    <property type="entry name" value="Glycerol kinase"/>
    <property type="match status" value="1"/>
</dbReference>
<dbReference type="InterPro" id="IPR018483">
    <property type="entry name" value="Carb_kinase_FGGY_CS"/>
</dbReference>
<feature type="binding site" evidence="9">
    <location>
        <position position="265"/>
    </location>
    <ligand>
        <name>ATP</name>
        <dbReference type="ChEBI" id="CHEBI:30616"/>
    </ligand>
</feature>
<dbReference type="PIRSF" id="PIRSF000538">
    <property type="entry name" value="GlpK"/>
    <property type="match status" value="1"/>
</dbReference>
<dbReference type="NCBIfam" id="NF000756">
    <property type="entry name" value="PRK00047.1"/>
    <property type="match status" value="1"/>
</dbReference>
<dbReference type="InterPro" id="IPR018485">
    <property type="entry name" value="FGGY_C"/>
</dbReference>
<dbReference type="CDD" id="cd07786">
    <property type="entry name" value="FGGY_EcGK_like"/>
    <property type="match status" value="1"/>
</dbReference>
<dbReference type="EC" id="2.7.1.30" evidence="9"/>
<organism evidence="13 14">
    <name type="scientific">Brucella daejeonensis</name>
    <dbReference type="NCBI Taxonomy" id="659015"/>
    <lineage>
        <taxon>Bacteria</taxon>
        <taxon>Pseudomonadati</taxon>
        <taxon>Pseudomonadota</taxon>
        <taxon>Alphaproteobacteria</taxon>
        <taxon>Hyphomicrobiales</taxon>
        <taxon>Brucellaceae</taxon>
        <taxon>Brucella/Ochrobactrum group</taxon>
        <taxon>Brucella</taxon>
    </lineage>
</organism>
<proteinExistence type="inferred from homology"/>
<dbReference type="HAMAP" id="MF_00186">
    <property type="entry name" value="Glycerol_kin"/>
    <property type="match status" value="1"/>
</dbReference>
<dbReference type="PANTHER" id="PTHR10196">
    <property type="entry name" value="SUGAR KINASE"/>
    <property type="match status" value="1"/>
</dbReference>
<evidence type="ECO:0000259" key="11">
    <source>
        <dbReference type="Pfam" id="PF00370"/>
    </source>
</evidence>
<dbReference type="NCBIfam" id="TIGR01311">
    <property type="entry name" value="glycerol_kin"/>
    <property type="match status" value="1"/>
</dbReference>
<reference evidence="13 14" key="1">
    <citation type="submission" date="2020-08" db="EMBL/GenBank/DDBJ databases">
        <title>Genomic Encyclopedia of Type Strains, Phase IV (KMG-IV): sequencing the most valuable type-strain genomes for metagenomic binning, comparative biology and taxonomic classification.</title>
        <authorList>
            <person name="Goeker M."/>
        </authorList>
    </citation>
    <scope>NUCLEOTIDE SEQUENCE [LARGE SCALE GENOMIC DNA]</scope>
    <source>
        <strain evidence="13 14">DSM 26944</strain>
    </source>
</reference>
<dbReference type="GO" id="GO:0019563">
    <property type="term" value="P:glycerol catabolic process"/>
    <property type="evidence" value="ECO:0007669"/>
    <property type="project" value="UniProtKB-UniRule"/>
</dbReference>
<feature type="binding site" evidence="9">
    <location>
        <position position="134"/>
    </location>
    <ligand>
        <name>sn-glycerol 3-phosphate</name>
        <dbReference type="ChEBI" id="CHEBI:57597"/>
    </ligand>
</feature>
<feature type="binding site" evidence="9">
    <location>
        <position position="243"/>
    </location>
    <ligand>
        <name>sn-glycerol 3-phosphate</name>
        <dbReference type="ChEBI" id="CHEBI:57597"/>
    </ligand>
</feature>
<feature type="binding site" evidence="9">
    <location>
        <position position="308"/>
    </location>
    <ligand>
        <name>ADP</name>
        <dbReference type="ChEBI" id="CHEBI:456216"/>
    </ligand>
</feature>
<dbReference type="Pfam" id="PF02782">
    <property type="entry name" value="FGGY_C"/>
    <property type="match status" value="1"/>
</dbReference>
<evidence type="ECO:0000313" key="13">
    <source>
        <dbReference type="EMBL" id="MBB5702006.1"/>
    </source>
</evidence>
<comment type="pathway">
    <text evidence="1 9">Polyol metabolism; glycerol degradation via glycerol kinase pathway; sn-glycerol 3-phosphate from glycerol: step 1/1.</text>
</comment>
<dbReference type="Gene3D" id="3.30.420.40">
    <property type="match status" value="2"/>
</dbReference>
<keyword evidence="3 9" id="KW-0808">Transferase</keyword>
<evidence type="ECO:0000256" key="10">
    <source>
        <dbReference type="RuleBase" id="RU003733"/>
    </source>
</evidence>
<evidence type="ECO:0000256" key="8">
    <source>
        <dbReference type="ARBA" id="ARBA00052101"/>
    </source>
</evidence>
<evidence type="ECO:0000256" key="9">
    <source>
        <dbReference type="HAMAP-Rule" id="MF_00186"/>
    </source>
</evidence>
<feature type="binding site" evidence="9">
    <location>
        <position position="411"/>
    </location>
    <ligand>
        <name>ATP</name>
        <dbReference type="ChEBI" id="CHEBI:30616"/>
    </ligand>
</feature>
<keyword evidence="5 9" id="KW-0418">Kinase</keyword>
<comment type="caution">
    <text evidence="13">The sequence shown here is derived from an EMBL/GenBank/DDBJ whole genome shotgun (WGS) entry which is preliminary data.</text>
</comment>
<sequence>MSGYILAIDQGTTSTRSVLFDSNMRVVGQGQQEFTQHFPSSGWVEHDAEEIWATVQSTIGTALEQAGIGAADVAAIGITNQRETTVVWDRASGKPAHRAIVWQDRRTAQLCEDLKRRNLEPLFTDRTGLLLDPYFSGTKLAWLLDHVSGLRERAENGEICFGTVDSWLIYKLTGGKAHVTDATNASRTLIYNIGENRWDDELLDILGIPAAMLPEVKDCAADFGMTDPSLFGVSIPILGVAGDQQAAVIGNACFEPGMMKSTYGTGCFALLNTGTDRVTSSNRLLTTIAYRLDGVTTYALEGSIFIAGAAVQWLRDELGFISVASEVSALAEKADPNQRVYLVPAFAGLGAPYWDAEARGAIFGLTRGTGPAEFARAALESVAYQTFDLLEAMRGDWKGSNGNTVLRVDGGMVASDWTMQRLADILNAPVDRPVFLETTVLGAAWLAAFRAGIGPDRKGFSERWQRDCRFEPKMPEKERESAIAGWQDSVSRCLTHRPK</sequence>
<dbReference type="FunFam" id="3.30.420.40:FF:000007">
    <property type="entry name" value="Glycerol kinase"/>
    <property type="match status" value="1"/>
</dbReference>
<protein>
    <recommendedName>
        <fullName evidence="9">Glycerol kinase</fullName>
        <ecNumber evidence="9">2.7.1.30</ecNumber>
    </recommendedName>
    <alternativeName>
        <fullName evidence="9">ATP:glycerol 3-phosphotransferase</fullName>
    </alternativeName>
    <alternativeName>
        <fullName evidence="9">Glycerokinase</fullName>
        <shortName evidence="9">GK</shortName>
    </alternativeName>
</protein>
<feature type="binding site" evidence="9">
    <location>
        <position position="243"/>
    </location>
    <ligand>
        <name>glycerol</name>
        <dbReference type="ChEBI" id="CHEBI:17754"/>
    </ligand>
</feature>
<feature type="binding site" evidence="9">
    <location>
        <position position="13"/>
    </location>
    <ligand>
        <name>ATP</name>
        <dbReference type="ChEBI" id="CHEBI:30616"/>
    </ligand>
</feature>
<keyword evidence="14" id="KW-1185">Reference proteome</keyword>
<feature type="binding site" evidence="9">
    <location>
        <position position="244"/>
    </location>
    <ligand>
        <name>glycerol</name>
        <dbReference type="ChEBI" id="CHEBI:17754"/>
    </ligand>
</feature>
<feature type="binding site" evidence="9">
    <location>
        <position position="14"/>
    </location>
    <ligand>
        <name>ATP</name>
        <dbReference type="ChEBI" id="CHEBI:30616"/>
    </ligand>
</feature>
<dbReference type="PROSITE" id="PS00445">
    <property type="entry name" value="FGGY_KINASES_2"/>
    <property type="match status" value="1"/>
</dbReference>
<feature type="binding site" evidence="9">
    <location>
        <position position="411"/>
    </location>
    <ligand>
        <name>ADP</name>
        <dbReference type="ChEBI" id="CHEBI:456216"/>
    </ligand>
</feature>
<evidence type="ECO:0000256" key="4">
    <source>
        <dbReference type="ARBA" id="ARBA00022741"/>
    </source>
</evidence>
<comment type="activity regulation">
    <text evidence="9">Inhibited by fructose 1,6-bisphosphate (FBP).</text>
</comment>
<dbReference type="InterPro" id="IPR005999">
    <property type="entry name" value="Glycerol_kin"/>
</dbReference>
<evidence type="ECO:0000256" key="2">
    <source>
        <dbReference type="ARBA" id="ARBA00009156"/>
    </source>
</evidence>
<evidence type="ECO:0000256" key="6">
    <source>
        <dbReference type="ARBA" id="ARBA00022798"/>
    </source>
</evidence>
<dbReference type="PANTHER" id="PTHR10196:SF78">
    <property type="entry name" value="GLYCEROL KINASE"/>
    <property type="match status" value="1"/>
</dbReference>
<feature type="binding site" evidence="9">
    <location>
        <position position="265"/>
    </location>
    <ligand>
        <name>ADP</name>
        <dbReference type="ChEBI" id="CHEBI:456216"/>
    </ligand>
</feature>
<dbReference type="InterPro" id="IPR018484">
    <property type="entry name" value="FGGY_N"/>
</dbReference>
<accession>A0A7W9AX23</accession>
<dbReference type="Pfam" id="PF00370">
    <property type="entry name" value="FGGY_N"/>
    <property type="match status" value="1"/>
</dbReference>
<comment type="caution">
    <text evidence="9">Lacks conserved residue(s) required for the propagation of feature annotation.</text>
</comment>
<evidence type="ECO:0000256" key="1">
    <source>
        <dbReference type="ARBA" id="ARBA00005190"/>
    </source>
</evidence>
<dbReference type="GO" id="GO:0004370">
    <property type="term" value="F:glycerol kinase activity"/>
    <property type="evidence" value="ECO:0007669"/>
    <property type="project" value="UniProtKB-UniRule"/>
</dbReference>
<dbReference type="AlphaFoldDB" id="A0A7W9AX23"/>
<comment type="similarity">
    <text evidence="2 9 10">Belongs to the FGGY kinase family.</text>
</comment>
<name>A0A7W9AX23_9HYPH</name>
<dbReference type="GO" id="GO:0006072">
    <property type="term" value="P:glycerol-3-phosphate metabolic process"/>
    <property type="evidence" value="ECO:0007669"/>
    <property type="project" value="InterPro"/>
</dbReference>
<evidence type="ECO:0000256" key="7">
    <source>
        <dbReference type="ARBA" id="ARBA00022840"/>
    </source>
</evidence>
<dbReference type="Proteomes" id="UP000555546">
    <property type="component" value="Unassembled WGS sequence"/>
</dbReference>
<keyword evidence="7 9" id="KW-0067">ATP-binding</keyword>
<keyword evidence="4 9" id="KW-0547">Nucleotide-binding</keyword>
<feature type="binding site" evidence="9">
    <location>
        <position position="83"/>
    </location>
    <ligand>
        <name>glycerol</name>
        <dbReference type="ChEBI" id="CHEBI:17754"/>
    </ligand>
</feature>
<evidence type="ECO:0000259" key="12">
    <source>
        <dbReference type="Pfam" id="PF02782"/>
    </source>
</evidence>
<feature type="binding site" evidence="9">
    <location>
        <position position="12"/>
    </location>
    <ligand>
        <name>ATP</name>
        <dbReference type="ChEBI" id="CHEBI:30616"/>
    </ligand>
</feature>
<feature type="binding site" evidence="9">
    <location>
        <position position="312"/>
    </location>
    <ligand>
        <name>ATP</name>
        <dbReference type="ChEBI" id="CHEBI:30616"/>
    </ligand>
</feature>
<dbReference type="UniPathway" id="UPA00618">
    <property type="reaction ID" value="UER00672"/>
</dbReference>
<evidence type="ECO:0000256" key="5">
    <source>
        <dbReference type="ARBA" id="ARBA00022777"/>
    </source>
</evidence>
<feature type="domain" description="Carbohydrate kinase FGGY C-terminal" evidence="12">
    <location>
        <begin position="260"/>
        <end position="449"/>
    </location>
</feature>